<evidence type="ECO:0000256" key="4">
    <source>
        <dbReference type="ARBA" id="ARBA00023136"/>
    </source>
</evidence>
<name>A0AAC9SRJ3_ACEPA</name>
<comment type="similarity">
    <text evidence="5">Belongs to the 4-toluene sulfonate uptake permease (TSUP) (TC 2.A.102) family.</text>
</comment>
<feature type="transmembrane region" description="Helical" evidence="5">
    <location>
        <begin position="49"/>
        <end position="69"/>
    </location>
</feature>
<organism evidence="6 7">
    <name type="scientific">Acetobacter pasteurianus subsp. pasteurianus</name>
    <dbReference type="NCBI Taxonomy" id="481145"/>
    <lineage>
        <taxon>Bacteria</taxon>
        <taxon>Pseudomonadati</taxon>
        <taxon>Pseudomonadota</taxon>
        <taxon>Alphaproteobacteria</taxon>
        <taxon>Acetobacterales</taxon>
        <taxon>Acetobacteraceae</taxon>
        <taxon>Acetobacter</taxon>
    </lineage>
</organism>
<evidence type="ECO:0000313" key="6">
    <source>
        <dbReference type="EMBL" id="ASC05973.1"/>
    </source>
</evidence>
<dbReference type="AlphaFoldDB" id="A0AAC9SRJ3"/>
<comment type="subcellular location">
    <subcellularLocation>
        <location evidence="5">Cell membrane</location>
        <topology evidence="5">Multi-pass membrane protein</topology>
    </subcellularLocation>
    <subcellularLocation>
        <location evidence="1">Membrane</location>
        <topology evidence="1">Multi-pass membrane protein</topology>
    </subcellularLocation>
</comment>
<proteinExistence type="inferred from homology"/>
<feature type="transmembrane region" description="Helical" evidence="5">
    <location>
        <begin position="106"/>
        <end position="123"/>
    </location>
</feature>
<feature type="transmembrane region" description="Helical" evidence="5">
    <location>
        <begin position="143"/>
        <end position="165"/>
    </location>
</feature>
<keyword evidence="5" id="KW-1003">Cell membrane</keyword>
<dbReference type="InterPro" id="IPR051598">
    <property type="entry name" value="TSUP/Inactive_protease-like"/>
</dbReference>
<dbReference type="EMBL" id="CP021922">
    <property type="protein sequence ID" value="ASC05973.1"/>
    <property type="molecule type" value="Genomic_DNA"/>
</dbReference>
<accession>A0AAC9SRJ3</accession>
<dbReference type="RefSeq" id="WP_088364827.1">
    <property type="nucleotide sequence ID" value="NZ_CP021922.1"/>
</dbReference>
<keyword evidence="3 5" id="KW-1133">Transmembrane helix</keyword>
<gene>
    <name evidence="6" type="ORF">S101468_01735</name>
</gene>
<evidence type="ECO:0000256" key="1">
    <source>
        <dbReference type="ARBA" id="ARBA00004141"/>
    </source>
</evidence>
<feature type="transmembrane region" description="Helical" evidence="5">
    <location>
        <begin position="20"/>
        <end position="42"/>
    </location>
</feature>
<dbReference type="PANTHER" id="PTHR43701:SF2">
    <property type="entry name" value="MEMBRANE TRANSPORTER PROTEIN YJNA-RELATED"/>
    <property type="match status" value="1"/>
</dbReference>
<reference evidence="6 7" key="1">
    <citation type="submission" date="2017-06" db="EMBL/GenBank/DDBJ databases">
        <title>Genome sequence of Acetobacter pasteurianus subsp. pasteurianus strain SRCM101468.</title>
        <authorList>
            <person name="Cho S.H."/>
        </authorList>
    </citation>
    <scope>NUCLEOTIDE SEQUENCE [LARGE SCALE GENOMIC DNA]</scope>
    <source>
        <strain evidence="6 7">SRCM101468</strain>
    </source>
</reference>
<keyword evidence="2 5" id="KW-0812">Transmembrane</keyword>
<evidence type="ECO:0000256" key="2">
    <source>
        <dbReference type="ARBA" id="ARBA00022692"/>
    </source>
</evidence>
<feature type="transmembrane region" description="Helical" evidence="5">
    <location>
        <begin position="75"/>
        <end position="97"/>
    </location>
</feature>
<protein>
    <recommendedName>
        <fullName evidence="5">Probable membrane transporter protein</fullName>
    </recommendedName>
</protein>
<feature type="transmembrane region" description="Helical" evidence="5">
    <location>
        <begin position="177"/>
        <end position="201"/>
    </location>
</feature>
<keyword evidence="4 5" id="KW-0472">Membrane</keyword>
<sequence length="261" mass="26978">MLTLFSAHLLLELMSGVLVGFTLGLIGGGGSILAVPLMVYLIGVKNPHVAIGTSALAVAINALVGLAQHARNHTVKWRCASIFASCGIAGAFIGAAFGKTIDGKKLLLFFALLMIGVGILMLRGRHNVGCQGASCNRHNAPKVMGYGLGTGLLSGFFGIGGGFLIVPGLIASTGMPILNAVGTSLVAVSAFGFSTALSYMLSGYIDWQLAALFILGGALGSLFGTRTARRMSGSSNHLTTVFACIIFIVAIYMIWQGVQKL</sequence>
<evidence type="ECO:0000313" key="7">
    <source>
        <dbReference type="Proteomes" id="UP000196816"/>
    </source>
</evidence>
<feature type="transmembrane region" description="Helical" evidence="5">
    <location>
        <begin position="237"/>
        <end position="255"/>
    </location>
</feature>
<dbReference type="PANTHER" id="PTHR43701">
    <property type="entry name" value="MEMBRANE TRANSPORTER PROTEIN MJ0441-RELATED"/>
    <property type="match status" value="1"/>
</dbReference>
<feature type="transmembrane region" description="Helical" evidence="5">
    <location>
        <begin position="207"/>
        <end position="225"/>
    </location>
</feature>
<dbReference type="GO" id="GO:0005886">
    <property type="term" value="C:plasma membrane"/>
    <property type="evidence" value="ECO:0007669"/>
    <property type="project" value="UniProtKB-SubCell"/>
</dbReference>
<dbReference type="InterPro" id="IPR002781">
    <property type="entry name" value="TM_pro_TauE-like"/>
</dbReference>
<evidence type="ECO:0000256" key="5">
    <source>
        <dbReference type="RuleBase" id="RU363041"/>
    </source>
</evidence>
<evidence type="ECO:0000256" key="3">
    <source>
        <dbReference type="ARBA" id="ARBA00022989"/>
    </source>
</evidence>
<dbReference type="Pfam" id="PF01925">
    <property type="entry name" value="TauE"/>
    <property type="match status" value="1"/>
</dbReference>
<dbReference type="Proteomes" id="UP000196816">
    <property type="component" value="Chromosome"/>
</dbReference>